<feature type="domain" description="AIG1-type G" evidence="6">
    <location>
        <begin position="294"/>
        <end position="461"/>
    </location>
</feature>
<reference evidence="7" key="1">
    <citation type="submission" date="2023-08" db="EMBL/GenBank/DDBJ databases">
        <title>Chromosome-level Genome Assembly of mud carp (Cirrhinus molitorella).</title>
        <authorList>
            <person name="Liu H."/>
        </authorList>
    </citation>
    <scope>NUCLEOTIDE SEQUENCE</scope>
    <source>
        <strain evidence="7">Prfri</strain>
        <tissue evidence="7">Muscle</tissue>
    </source>
</reference>
<evidence type="ECO:0000256" key="4">
    <source>
        <dbReference type="SAM" id="Coils"/>
    </source>
</evidence>
<feature type="domain" description="AIG1-type G" evidence="6">
    <location>
        <begin position="497"/>
        <end position="525"/>
    </location>
</feature>
<keyword evidence="8" id="KW-1185">Reference proteome</keyword>
<evidence type="ECO:0000313" key="8">
    <source>
        <dbReference type="Proteomes" id="UP001187343"/>
    </source>
</evidence>
<evidence type="ECO:0000313" key="7">
    <source>
        <dbReference type="EMBL" id="KAK2917131.1"/>
    </source>
</evidence>
<dbReference type="GO" id="GO:0005525">
    <property type="term" value="F:GTP binding"/>
    <property type="evidence" value="ECO:0007669"/>
    <property type="project" value="UniProtKB-KW"/>
</dbReference>
<feature type="region of interest" description="Disordered" evidence="5">
    <location>
        <begin position="550"/>
        <end position="754"/>
    </location>
</feature>
<keyword evidence="4" id="KW-0175">Coiled coil</keyword>
<dbReference type="Pfam" id="PF04548">
    <property type="entry name" value="AIG1"/>
    <property type="match status" value="2"/>
</dbReference>
<dbReference type="AlphaFoldDB" id="A0AA88Q9Y4"/>
<keyword evidence="2" id="KW-0547">Nucleotide-binding</keyword>
<evidence type="ECO:0000256" key="5">
    <source>
        <dbReference type="SAM" id="MobiDB-lite"/>
    </source>
</evidence>
<feature type="region of interest" description="Disordered" evidence="5">
    <location>
        <begin position="766"/>
        <end position="862"/>
    </location>
</feature>
<evidence type="ECO:0000256" key="2">
    <source>
        <dbReference type="ARBA" id="ARBA00022741"/>
    </source>
</evidence>
<name>A0AA88Q9Y4_9TELE</name>
<keyword evidence="3" id="KW-0342">GTP-binding</keyword>
<comment type="similarity">
    <text evidence="1">Belongs to the TRAFAC class TrmE-Era-EngA-EngB-Septin-like GTPase superfamily. AIG1/Toc34/Toc159-like paraseptin GTPase family. IAN subfamily.</text>
</comment>
<accession>A0AA88Q9Y4</accession>
<dbReference type="Gene3D" id="3.40.50.300">
    <property type="entry name" value="P-loop containing nucleotide triphosphate hydrolases"/>
    <property type="match status" value="3"/>
</dbReference>
<dbReference type="EMBL" id="JAUYZG010000001">
    <property type="protein sequence ID" value="KAK2917131.1"/>
    <property type="molecule type" value="Genomic_DNA"/>
</dbReference>
<evidence type="ECO:0000259" key="6">
    <source>
        <dbReference type="Pfam" id="PF04548"/>
    </source>
</evidence>
<evidence type="ECO:0000256" key="3">
    <source>
        <dbReference type="ARBA" id="ARBA00023134"/>
    </source>
</evidence>
<proteinExistence type="inferred from homology"/>
<dbReference type="PANTHER" id="PTHR10903">
    <property type="entry name" value="GTPASE, IMAP FAMILY MEMBER-RELATED"/>
    <property type="match status" value="1"/>
</dbReference>
<evidence type="ECO:0000256" key="1">
    <source>
        <dbReference type="ARBA" id="ARBA00008535"/>
    </source>
</evidence>
<sequence length="920" mass="111097">MQGLKHLSFVAFVEFLSRGSLRGEPSHAVSPELAAAHPASFLAAAFPEEEDTTAPQKMATPASQKRKRRRKKMPATATGASPELPALPDTATGAIAEELLFLSRPRRLIILRETQVNLTFDFNSLERKWRLAQHKHFTEEDLTRVKHVLKLFSEDAIKHTIVITTDQQTHTDKANESIQQLTAECGGGHLQVKDQNEICSQIFKTVKKTLKRKYCEIVKETPKTGLSKDTEDRGSVDYDLSERYKVKKEESSTCSLTQNPNLFSSRVQSPDIRRPNMSMLNLVVCGCDETLKSFISELILQQKDRRSEFVKKEEKIYGRQINLLVLPALTRLSEEEVMHQTLRCVSLCDPGVHAFLFIIPVGHLSNDSKAEMEKLQKIFDFKNHFMVIFTSEISVSESVIGFAKSIIDSQSLCGGRYKVIGFKEPRNSRQIPELLDYIENMKTEPYSTQMYVKTQENRVRLELEEQHQKELKKMENEIKELKQKIQSEGSEDKQDDLRIVLIGRTGNGKSATGNTILGREEFKMEEILREKREIQALNEKLRVKYETEMEELKKRHEEEKRKAEEEKIQRENEFRHKEEKLKKEFEEKERTEQKKQEIENQKRSKEEKQQRAEYLREMEEMKREIENQRLQFEKQQKEREEEDRKREEKFRQDQEKMKHENECAMAELKKKKEEETKKRDLVEKRRNEEEEKERKRWERKLKEAENDRKEIQEEIKQQQREWEDKNKRQMKEREEEEMKIKEKHEKQLREKQEELEKMRERFEIEREKERQKIEDEGQRQKREREEKEKEYEEKKNEFKRHYEQLERERKEEWERRKQDDERREEERKRWEKMTEDLKQEQDEEKKRREKEERERKEREEKERVEMKKEYEWKIKAMNQKHEDEARKQAEELNYLRDKKRELRKLKKEIEDYKSRWCSVM</sequence>
<protein>
    <recommendedName>
        <fullName evidence="6">AIG1-type G domain-containing protein</fullName>
    </recommendedName>
</protein>
<dbReference type="PANTHER" id="PTHR10903:SF170">
    <property type="entry name" value="GTPASE IMAP FAMILY MEMBER 7"/>
    <property type="match status" value="1"/>
</dbReference>
<gene>
    <name evidence="7" type="ORF">Q8A67_001505</name>
</gene>
<dbReference type="Proteomes" id="UP001187343">
    <property type="component" value="Unassembled WGS sequence"/>
</dbReference>
<feature type="compositionally biased region" description="Basic residues" evidence="5">
    <location>
        <begin position="64"/>
        <end position="73"/>
    </location>
</feature>
<feature type="region of interest" description="Disordered" evidence="5">
    <location>
        <begin position="48"/>
        <end position="88"/>
    </location>
</feature>
<organism evidence="7 8">
    <name type="scientific">Cirrhinus molitorella</name>
    <name type="common">mud carp</name>
    <dbReference type="NCBI Taxonomy" id="172907"/>
    <lineage>
        <taxon>Eukaryota</taxon>
        <taxon>Metazoa</taxon>
        <taxon>Chordata</taxon>
        <taxon>Craniata</taxon>
        <taxon>Vertebrata</taxon>
        <taxon>Euteleostomi</taxon>
        <taxon>Actinopterygii</taxon>
        <taxon>Neopterygii</taxon>
        <taxon>Teleostei</taxon>
        <taxon>Ostariophysi</taxon>
        <taxon>Cypriniformes</taxon>
        <taxon>Cyprinidae</taxon>
        <taxon>Labeoninae</taxon>
        <taxon>Labeonini</taxon>
        <taxon>Cirrhinus</taxon>
    </lineage>
</organism>
<dbReference type="InterPro" id="IPR027417">
    <property type="entry name" value="P-loop_NTPase"/>
</dbReference>
<comment type="caution">
    <text evidence="7">The sequence shown here is derived from an EMBL/GenBank/DDBJ whole genome shotgun (WGS) entry which is preliminary data.</text>
</comment>
<dbReference type="SUPFAM" id="SSF52540">
    <property type="entry name" value="P-loop containing nucleoside triphosphate hydrolases"/>
    <property type="match status" value="1"/>
</dbReference>
<feature type="coiled-coil region" evidence="4">
    <location>
        <begin position="460"/>
        <end position="491"/>
    </location>
</feature>
<dbReference type="InterPro" id="IPR006703">
    <property type="entry name" value="G_AIG1"/>
</dbReference>
<dbReference type="InterPro" id="IPR045058">
    <property type="entry name" value="GIMA/IAN/Toc"/>
</dbReference>